<evidence type="ECO:0000313" key="7">
    <source>
        <dbReference type="Proteomes" id="UP001557470"/>
    </source>
</evidence>
<feature type="domain" description="C-type lectin" evidence="5">
    <location>
        <begin position="32"/>
        <end position="148"/>
    </location>
</feature>
<dbReference type="Pfam" id="PF00059">
    <property type="entry name" value="Lectin_C"/>
    <property type="match status" value="4"/>
</dbReference>
<dbReference type="InterPro" id="IPR016186">
    <property type="entry name" value="C-type_lectin-like/link_sf"/>
</dbReference>
<reference evidence="6 7" key="1">
    <citation type="submission" date="2024-06" db="EMBL/GenBank/DDBJ databases">
        <authorList>
            <person name="Pan Q."/>
            <person name="Wen M."/>
            <person name="Jouanno E."/>
            <person name="Zahm M."/>
            <person name="Klopp C."/>
            <person name="Cabau C."/>
            <person name="Louis A."/>
            <person name="Berthelot C."/>
            <person name="Parey E."/>
            <person name="Roest Crollius H."/>
            <person name="Montfort J."/>
            <person name="Robinson-Rechavi M."/>
            <person name="Bouchez O."/>
            <person name="Lampietro C."/>
            <person name="Lopez Roques C."/>
            <person name="Donnadieu C."/>
            <person name="Postlethwait J."/>
            <person name="Bobe J."/>
            <person name="Verreycken H."/>
            <person name="Guiguen Y."/>
        </authorList>
    </citation>
    <scope>NUCLEOTIDE SEQUENCE [LARGE SCALE GENOMIC DNA]</scope>
    <source>
        <strain evidence="6">Up_M1</strain>
        <tissue evidence="6">Testis</tissue>
    </source>
</reference>
<evidence type="ECO:0000256" key="2">
    <source>
        <dbReference type="ARBA" id="ARBA00023157"/>
    </source>
</evidence>
<evidence type="ECO:0000256" key="1">
    <source>
        <dbReference type="ARBA" id="ARBA00022734"/>
    </source>
</evidence>
<dbReference type="EMBL" id="JAGEUA010000009">
    <property type="protein sequence ID" value="KAL0965895.1"/>
    <property type="molecule type" value="Genomic_DNA"/>
</dbReference>
<dbReference type="InterPro" id="IPR016187">
    <property type="entry name" value="CTDL_fold"/>
</dbReference>
<dbReference type="Gene3D" id="3.10.100.10">
    <property type="entry name" value="Mannose-Binding Protein A, subunit A"/>
    <property type="match status" value="4"/>
</dbReference>
<dbReference type="PROSITE" id="PS50041">
    <property type="entry name" value="C_TYPE_LECTIN_2"/>
    <property type="match status" value="4"/>
</dbReference>
<evidence type="ECO:0000313" key="6">
    <source>
        <dbReference type="EMBL" id="KAL0965895.1"/>
    </source>
</evidence>
<feature type="chain" id="PRO_5044835270" description="C-type lectin domain-containing protein" evidence="4">
    <location>
        <begin position="24"/>
        <end position="607"/>
    </location>
</feature>
<evidence type="ECO:0000256" key="4">
    <source>
        <dbReference type="SAM" id="SignalP"/>
    </source>
</evidence>
<feature type="domain" description="C-type lectin" evidence="5">
    <location>
        <begin position="167"/>
        <end position="300"/>
    </location>
</feature>
<evidence type="ECO:0000259" key="5">
    <source>
        <dbReference type="PROSITE" id="PS50041"/>
    </source>
</evidence>
<dbReference type="GO" id="GO:0030246">
    <property type="term" value="F:carbohydrate binding"/>
    <property type="evidence" value="ECO:0007669"/>
    <property type="project" value="UniProtKB-KW"/>
</dbReference>
<keyword evidence="1" id="KW-0430">Lectin</keyword>
<keyword evidence="2" id="KW-1015">Disulfide bond</keyword>
<dbReference type="SUPFAM" id="SSF56436">
    <property type="entry name" value="C-type lectin-like"/>
    <property type="match status" value="4"/>
</dbReference>
<accession>A0ABD0W4T6</accession>
<dbReference type="SMART" id="SM00034">
    <property type="entry name" value="CLECT"/>
    <property type="match status" value="4"/>
</dbReference>
<feature type="domain" description="C-type lectin" evidence="5">
    <location>
        <begin position="462"/>
        <end position="579"/>
    </location>
</feature>
<sequence length="607" mass="68881">MFEKKTMLQLLFTLCCLFISVFPQCEEGWRSYDEVCYYFSPNTKSWDDARTDCVGRGSHLMSILHIPERTWVRTQVGTEIFWIGLNDIVAEGVWEWTDGNPFLPYLAYWRPGNPDNWQSNENCGQVVGGDSGKWNDENCATKRKYICKRPNPNPPMMCDTANGWRQFGSNCYRLTTDSRKNWLGARLDCVREGADLVSITSQEEEQYVTGRLDSSVFDLWLGYTTLKCTTISCKVEINRTEFTWSDASAVSYTNWGTDPPQPDLSEKANGICTAVIKQAGQDYGKWTSHACRHERPFMCKRGLNTICPPGWASFSGNCYWLVSNKILLTSWHEAQTKCSSFGANLVTIKSHEEQFFINTYLPELNEGEVPDVWIGVSDKDKDGTFKWVDNTDIPISNWKSGYPMNTVNLWDCGQIYTGDYSGKWETTNCFKSMGYICKMVGGQNVKPTSTPDSHCDTGYLLYGDHCYHFETETVKNWQESESYCTSQGGHLASFHNQEELSFMIAHMPGPSWVGLSDIQIEGKWFWTDGTPSDFLPWAPDQPDNWQGNEDCGHIRGIYSPTPGLLNDDFCTTTLEFVCKKVKGPGPPPRPPTSGPEVPKPPYQRGVF</sequence>
<proteinExistence type="predicted"/>
<name>A0ABD0W4T6_UMBPY</name>
<feature type="signal peptide" evidence="4">
    <location>
        <begin position="1"/>
        <end position="23"/>
    </location>
</feature>
<keyword evidence="4" id="KW-0732">Signal</keyword>
<feature type="compositionally biased region" description="Pro residues" evidence="3">
    <location>
        <begin position="584"/>
        <end position="601"/>
    </location>
</feature>
<organism evidence="6 7">
    <name type="scientific">Umbra pygmaea</name>
    <name type="common">Eastern mudminnow</name>
    <dbReference type="NCBI Taxonomy" id="75934"/>
    <lineage>
        <taxon>Eukaryota</taxon>
        <taxon>Metazoa</taxon>
        <taxon>Chordata</taxon>
        <taxon>Craniata</taxon>
        <taxon>Vertebrata</taxon>
        <taxon>Euteleostomi</taxon>
        <taxon>Actinopterygii</taxon>
        <taxon>Neopterygii</taxon>
        <taxon>Teleostei</taxon>
        <taxon>Protacanthopterygii</taxon>
        <taxon>Esociformes</taxon>
        <taxon>Umbridae</taxon>
        <taxon>Umbra</taxon>
    </lineage>
</organism>
<evidence type="ECO:0000256" key="3">
    <source>
        <dbReference type="SAM" id="MobiDB-lite"/>
    </source>
</evidence>
<gene>
    <name evidence="6" type="ORF">UPYG_G00287370</name>
</gene>
<dbReference type="CDD" id="cd00037">
    <property type="entry name" value="CLECT"/>
    <property type="match status" value="2"/>
</dbReference>
<dbReference type="Proteomes" id="UP001557470">
    <property type="component" value="Unassembled WGS sequence"/>
</dbReference>
<dbReference type="PROSITE" id="PS00615">
    <property type="entry name" value="C_TYPE_LECTIN_1"/>
    <property type="match status" value="2"/>
</dbReference>
<dbReference type="AlphaFoldDB" id="A0ABD0W4T6"/>
<dbReference type="CDD" id="cd03590">
    <property type="entry name" value="CLECT_DC-SIGN_like"/>
    <property type="match status" value="1"/>
</dbReference>
<dbReference type="InterPro" id="IPR018378">
    <property type="entry name" value="C-type_lectin_CS"/>
</dbReference>
<dbReference type="InterPro" id="IPR033989">
    <property type="entry name" value="CD209-like_CTLD"/>
</dbReference>
<protein>
    <recommendedName>
        <fullName evidence="5">C-type lectin domain-containing protein</fullName>
    </recommendedName>
</protein>
<keyword evidence="7" id="KW-1185">Reference proteome</keyword>
<dbReference type="InterPro" id="IPR001304">
    <property type="entry name" value="C-type_lectin-like"/>
</dbReference>
<comment type="caution">
    <text evidence="6">The sequence shown here is derived from an EMBL/GenBank/DDBJ whole genome shotgun (WGS) entry which is preliminary data.</text>
</comment>
<feature type="region of interest" description="Disordered" evidence="3">
    <location>
        <begin position="581"/>
        <end position="607"/>
    </location>
</feature>
<feature type="domain" description="C-type lectin" evidence="5">
    <location>
        <begin position="314"/>
        <end position="438"/>
    </location>
</feature>
<dbReference type="InterPro" id="IPR050111">
    <property type="entry name" value="C-type_lectin/snaclec_domain"/>
</dbReference>
<dbReference type="PANTHER" id="PTHR22803">
    <property type="entry name" value="MANNOSE, PHOSPHOLIPASE, LECTIN RECEPTOR RELATED"/>
    <property type="match status" value="1"/>
</dbReference>